<evidence type="ECO:0000313" key="2">
    <source>
        <dbReference type="EMBL" id="EMF50520.1"/>
    </source>
</evidence>
<reference evidence="3" key="1">
    <citation type="journal article" date="2013" name="Genome Announc.">
        <title>Draft Genome Sequence of Streptomyces bottropensis ATCC 25435, a Bottromycin-Producing Actinomycete.</title>
        <authorList>
            <person name="Zhang H."/>
            <person name="Zhou W."/>
            <person name="Zhuang Y."/>
            <person name="Liang X."/>
            <person name="Liu T."/>
        </authorList>
    </citation>
    <scope>NUCLEOTIDE SEQUENCE [LARGE SCALE GENOMIC DNA]</scope>
    <source>
        <strain evidence="3">ATCC 25435</strain>
    </source>
</reference>
<gene>
    <name evidence="2" type="ORF">SBD_8084</name>
</gene>
<feature type="compositionally biased region" description="Acidic residues" evidence="1">
    <location>
        <begin position="57"/>
        <end position="67"/>
    </location>
</feature>
<evidence type="ECO:0000256" key="1">
    <source>
        <dbReference type="SAM" id="MobiDB-lite"/>
    </source>
</evidence>
<evidence type="ECO:0000313" key="3">
    <source>
        <dbReference type="Proteomes" id="UP000030760"/>
    </source>
</evidence>
<dbReference type="AlphaFoldDB" id="M3FCH0"/>
<protein>
    <submittedName>
        <fullName evidence="2">Uncharacterized protein</fullName>
    </submittedName>
</protein>
<dbReference type="GeneID" id="96270454"/>
<accession>M3FCH0</accession>
<organism evidence="2 3">
    <name type="scientific">Streptomyces bottropensis ATCC 25435</name>
    <dbReference type="NCBI Taxonomy" id="1054862"/>
    <lineage>
        <taxon>Bacteria</taxon>
        <taxon>Bacillati</taxon>
        <taxon>Actinomycetota</taxon>
        <taxon>Actinomycetes</taxon>
        <taxon>Kitasatosporales</taxon>
        <taxon>Streptomycetaceae</taxon>
        <taxon>Streptomyces</taxon>
    </lineage>
</organism>
<dbReference type="Proteomes" id="UP000030760">
    <property type="component" value="Unassembled WGS sequence"/>
</dbReference>
<dbReference type="EMBL" id="KB405098">
    <property type="protein sequence ID" value="EMF50520.1"/>
    <property type="molecule type" value="Genomic_DNA"/>
</dbReference>
<name>M3FCH0_9ACTN</name>
<feature type="region of interest" description="Disordered" evidence="1">
    <location>
        <begin position="47"/>
        <end position="67"/>
    </location>
</feature>
<proteinExistence type="predicted"/>
<sequence>MDEYNSHDLDSQRGLSAFNSAIAMGSIELKAAADLLRGHPCEEEFLARFPQLRDGTEPPDDDTPSSD</sequence>
<dbReference type="RefSeq" id="WP_005486632.1">
    <property type="nucleotide sequence ID" value="NZ_KB405098.1"/>
</dbReference>